<accession>A0ABV7FXH2</accession>
<dbReference type="Pfam" id="PF00005">
    <property type="entry name" value="ABC_tran"/>
    <property type="match status" value="1"/>
</dbReference>
<sequence length="231" mass="25514">MIRLQNINKIYCTKDIETKALNNINIHIDEGEFISIMGPSGCGKSTLLNTLGMLDSPSSGEYYFNGEAIHGMSERQLAQQRKGKVGFIFQSFNLIDELSVADNVELPLLYQGLSAKNRKDRVEEVLEQLNISHRATHMPQQLSGGQQQRVAIARAISTSPKVIMADEPTGNLDSKNGDDVMQLLSELNKAGTTIMMVTHSPYHAEYADRIIHLFDGQVVSQDSSKVGLAHV</sequence>
<proteinExistence type="inferred from homology"/>
<dbReference type="CDD" id="cd03255">
    <property type="entry name" value="ABC_MJ0796_LolCDE_FtsE"/>
    <property type="match status" value="1"/>
</dbReference>
<reference evidence="7" key="1">
    <citation type="journal article" date="2019" name="Int. J. Syst. Evol. Microbiol.">
        <title>The Global Catalogue of Microorganisms (GCM) 10K type strain sequencing project: providing services to taxonomists for standard genome sequencing and annotation.</title>
        <authorList>
            <consortium name="The Broad Institute Genomics Platform"/>
            <consortium name="The Broad Institute Genome Sequencing Center for Infectious Disease"/>
            <person name="Wu L."/>
            <person name="Ma J."/>
        </authorList>
    </citation>
    <scope>NUCLEOTIDE SEQUENCE [LARGE SCALE GENOMIC DNA]</scope>
    <source>
        <strain evidence="7">KCTC 52473</strain>
    </source>
</reference>
<dbReference type="PROSITE" id="PS50893">
    <property type="entry name" value="ABC_TRANSPORTER_2"/>
    <property type="match status" value="1"/>
</dbReference>
<keyword evidence="3" id="KW-0547">Nucleotide-binding</keyword>
<name>A0ABV7FXH2_9ALTE</name>
<dbReference type="InterPro" id="IPR017911">
    <property type="entry name" value="MacB-like_ATP-bd"/>
</dbReference>
<dbReference type="InterPro" id="IPR027417">
    <property type="entry name" value="P-loop_NTPase"/>
</dbReference>
<evidence type="ECO:0000256" key="2">
    <source>
        <dbReference type="ARBA" id="ARBA00022448"/>
    </source>
</evidence>
<comment type="caution">
    <text evidence="6">The sequence shown here is derived from an EMBL/GenBank/DDBJ whole genome shotgun (WGS) entry which is preliminary data.</text>
</comment>
<protein>
    <submittedName>
        <fullName evidence="6">ABC transporter ATP-binding protein</fullName>
    </submittedName>
</protein>
<dbReference type="EMBL" id="JBHRSW010000047">
    <property type="protein sequence ID" value="MFC3123131.1"/>
    <property type="molecule type" value="Genomic_DNA"/>
</dbReference>
<dbReference type="InterPro" id="IPR003593">
    <property type="entry name" value="AAA+_ATPase"/>
</dbReference>
<evidence type="ECO:0000259" key="5">
    <source>
        <dbReference type="PROSITE" id="PS50893"/>
    </source>
</evidence>
<dbReference type="Gene3D" id="3.40.50.300">
    <property type="entry name" value="P-loop containing nucleotide triphosphate hydrolases"/>
    <property type="match status" value="1"/>
</dbReference>
<dbReference type="SUPFAM" id="SSF52540">
    <property type="entry name" value="P-loop containing nucleoside triphosphate hydrolases"/>
    <property type="match status" value="1"/>
</dbReference>
<keyword evidence="7" id="KW-1185">Reference proteome</keyword>
<dbReference type="SMART" id="SM00382">
    <property type="entry name" value="AAA"/>
    <property type="match status" value="1"/>
</dbReference>
<feature type="domain" description="ABC transporter" evidence="5">
    <location>
        <begin position="2"/>
        <end position="231"/>
    </location>
</feature>
<organism evidence="6 7">
    <name type="scientific">Agaribacter flavus</name>
    <dbReference type="NCBI Taxonomy" id="1902781"/>
    <lineage>
        <taxon>Bacteria</taxon>
        <taxon>Pseudomonadati</taxon>
        <taxon>Pseudomonadota</taxon>
        <taxon>Gammaproteobacteria</taxon>
        <taxon>Alteromonadales</taxon>
        <taxon>Alteromonadaceae</taxon>
        <taxon>Agaribacter</taxon>
    </lineage>
</organism>
<evidence type="ECO:0000256" key="3">
    <source>
        <dbReference type="ARBA" id="ARBA00022741"/>
    </source>
</evidence>
<keyword evidence="2" id="KW-0813">Transport</keyword>
<dbReference type="PROSITE" id="PS00211">
    <property type="entry name" value="ABC_TRANSPORTER_1"/>
    <property type="match status" value="1"/>
</dbReference>
<keyword evidence="4 6" id="KW-0067">ATP-binding</keyword>
<comment type="similarity">
    <text evidence="1">Belongs to the ABC transporter superfamily.</text>
</comment>
<evidence type="ECO:0000256" key="4">
    <source>
        <dbReference type="ARBA" id="ARBA00022840"/>
    </source>
</evidence>
<dbReference type="RefSeq" id="WP_376921247.1">
    <property type="nucleotide sequence ID" value="NZ_JBHRSW010000047.1"/>
</dbReference>
<dbReference type="PANTHER" id="PTHR42798:SF6">
    <property type="entry name" value="CELL DIVISION ATP-BINDING PROTEIN FTSE"/>
    <property type="match status" value="1"/>
</dbReference>
<evidence type="ECO:0000256" key="1">
    <source>
        <dbReference type="ARBA" id="ARBA00005417"/>
    </source>
</evidence>
<gene>
    <name evidence="6" type="ORF">ACFOHL_16030</name>
</gene>
<dbReference type="Proteomes" id="UP001595478">
    <property type="component" value="Unassembled WGS sequence"/>
</dbReference>
<evidence type="ECO:0000313" key="7">
    <source>
        <dbReference type="Proteomes" id="UP001595478"/>
    </source>
</evidence>
<dbReference type="InterPro" id="IPR017871">
    <property type="entry name" value="ABC_transporter-like_CS"/>
</dbReference>
<dbReference type="InterPro" id="IPR003439">
    <property type="entry name" value="ABC_transporter-like_ATP-bd"/>
</dbReference>
<evidence type="ECO:0000313" key="6">
    <source>
        <dbReference type="EMBL" id="MFC3123131.1"/>
    </source>
</evidence>
<dbReference type="GO" id="GO:0005524">
    <property type="term" value="F:ATP binding"/>
    <property type="evidence" value="ECO:0007669"/>
    <property type="project" value="UniProtKB-KW"/>
</dbReference>
<dbReference type="PANTHER" id="PTHR42798">
    <property type="entry name" value="LIPOPROTEIN-RELEASING SYSTEM ATP-BINDING PROTEIN LOLD"/>
    <property type="match status" value="1"/>
</dbReference>